<evidence type="ECO:0000313" key="2">
    <source>
        <dbReference type="EMBL" id="OLR93970.1"/>
    </source>
</evidence>
<dbReference type="Proteomes" id="UP000186040">
    <property type="component" value="Unassembled WGS sequence"/>
</dbReference>
<dbReference type="OrthoDB" id="3774129at2"/>
<name>A0A1Q9LPM0_9PSEU</name>
<evidence type="ECO:0000313" key="3">
    <source>
        <dbReference type="Proteomes" id="UP000186040"/>
    </source>
</evidence>
<gene>
    <name evidence="2" type="ORF">BJP25_13335</name>
</gene>
<dbReference type="EMBL" id="MKQR01000008">
    <property type="protein sequence ID" value="OLR93970.1"/>
    <property type="molecule type" value="Genomic_DNA"/>
</dbReference>
<dbReference type="RefSeq" id="WP_075974181.1">
    <property type="nucleotide sequence ID" value="NZ_MKQR01000008.1"/>
</dbReference>
<feature type="signal peptide" evidence="1">
    <location>
        <begin position="1"/>
        <end position="32"/>
    </location>
</feature>
<proteinExistence type="predicted"/>
<accession>A0A1Q9LPM0</accession>
<organism evidence="2 3">
    <name type="scientific">Actinokineospora bangkokensis</name>
    <dbReference type="NCBI Taxonomy" id="1193682"/>
    <lineage>
        <taxon>Bacteria</taxon>
        <taxon>Bacillati</taxon>
        <taxon>Actinomycetota</taxon>
        <taxon>Actinomycetes</taxon>
        <taxon>Pseudonocardiales</taxon>
        <taxon>Pseudonocardiaceae</taxon>
        <taxon>Actinokineospora</taxon>
    </lineage>
</organism>
<reference evidence="2 3" key="1">
    <citation type="submission" date="2016-10" db="EMBL/GenBank/DDBJ databases">
        <title>The Draft Genome Sequence of Actinokineospora bangkokensis 44EHWT reveals the biosynthetic pathway of antifungal compounds Thailandins with unusual extender unit butylmalonyl-CoA.</title>
        <authorList>
            <person name="Greule A."/>
            <person name="Intra B."/>
            <person name="Flemming S."/>
            <person name="Rommel M.G."/>
            <person name="Panbangred W."/>
            <person name="Bechthold A."/>
        </authorList>
    </citation>
    <scope>NUCLEOTIDE SEQUENCE [LARGE SCALE GENOMIC DNA]</scope>
    <source>
        <strain evidence="2 3">44EHW</strain>
    </source>
</reference>
<sequence length="337" mass="34589">MPTRHRARAAATACLALLVPIAPVLTAPAAVAASSAFCTDGSFTVLGKNGKSEFRGTVTAPAGRFSVVGRYTRFDVDPATFAVHDYAFTGAANPGDMTGGRPTPVFAGKVPDLRGAVLSSPITLEVRKERLEISRSGGGASVKVQAKDCAQGGIFQMEPARADGTRTRVVHTLGAGAHYFDNQNFRDRLGQYLGSGCADVTTGPPGQACVRVTPRVNITSDSAPRLILRDSAQVATRIRQPECGPDLTNALGLAETRDHCGAMSVWDVASGGRLGMVTGEDATEVANPPTACTADCEAGNQVNGTLAVLGFPAPVAAASKLGPATSTTGLADPLTAP</sequence>
<dbReference type="AlphaFoldDB" id="A0A1Q9LPM0"/>
<evidence type="ECO:0000256" key="1">
    <source>
        <dbReference type="SAM" id="SignalP"/>
    </source>
</evidence>
<protein>
    <submittedName>
        <fullName evidence="2">Uncharacterized protein</fullName>
    </submittedName>
</protein>
<keyword evidence="3" id="KW-1185">Reference proteome</keyword>
<comment type="caution">
    <text evidence="2">The sequence shown here is derived from an EMBL/GenBank/DDBJ whole genome shotgun (WGS) entry which is preliminary data.</text>
</comment>
<keyword evidence="1" id="KW-0732">Signal</keyword>
<feature type="chain" id="PRO_5013226295" evidence="1">
    <location>
        <begin position="33"/>
        <end position="337"/>
    </location>
</feature>